<dbReference type="OrthoDB" id="1049480at2"/>
<evidence type="ECO:0008006" key="4">
    <source>
        <dbReference type="Google" id="ProtNLM"/>
    </source>
</evidence>
<feature type="transmembrane region" description="Helical" evidence="1">
    <location>
        <begin position="163"/>
        <end position="189"/>
    </location>
</feature>
<feature type="transmembrane region" description="Helical" evidence="1">
    <location>
        <begin position="255"/>
        <end position="280"/>
    </location>
</feature>
<reference evidence="2 3" key="1">
    <citation type="submission" date="2019-02" db="EMBL/GenBank/DDBJ databases">
        <title>Draft Genome Sequence of the Prevotella sp. BCRC 81118, Isolated from Human Feces.</title>
        <authorList>
            <person name="Huang C.-H."/>
        </authorList>
    </citation>
    <scope>NUCLEOTIDE SEQUENCE [LARGE SCALE GENOMIC DNA]</scope>
    <source>
        <strain evidence="2 3">BCRC 81118</strain>
    </source>
</reference>
<dbReference type="AlphaFoldDB" id="A0A4Y8VNJ3"/>
<organism evidence="2 3">
    <name type="scientific">Segatella hominis</name>
    <dbReference type="NCBI Taxonomy" id="2518605"/>
    <lineage>
        <taxon>Bacteria</taxon>
        <taxon>Pseudomonadati</taxon>
        <taxon>Bacteroidota</taxon>
        <taxon>Bacteroidia</taxon>
        <taxon>Bacteroidales</taxon>
        <taxon>Prevotellaceae</taxon>
        <taxon>Segatella</taxon>
    </lineage>
</organism>
<accession>A0A4Y8VNJ3</accession>
<feature type="transmembrane region" description="Helical" evidence="1">
    <location>
        <begin position="33"/>
        <end position="52"/>
    </location>
</feature>
<keyword evidence="3" id="KW-1185">Reference proteome</keyword>
<keyword evidence="1" id="KW-1133">Transmembrane helix</keyword>
<keyword evidence="1" id="KW-0812">Transmembrane</keyword>
<proteinExistence type="predicted"/>
<dbReference type="Proteomes" id="UP000297872">
    <property type="component" value="Unassembled WGS sequence"/>
</dbReference>
<gene>
    <name evidence="2" type="ORF">EXN75_06860</name>
</gene>
<protein>
    <recommendedName>
        <fullName evidence="4">DUF975 family protein</fullName>
    </recommendedName>
</protein>
<sequence length="326" mass="36629">MDKIVFYKERDFGEKFNVTFEFVKQNWKILLRYALYGILPLAFVGALSLNSLMQNMVDVSSGNSMFDDELSYSMLFSYALLLPTSLAAYIWIGTVVFSMMQFYNAHDDGLQGVTFQELKPSFRRNAWRLFKCGLVGSLIGIAFLAVFFTVIALGVAINSGAMTAIFCFLAVAAVVAFGVPLILVTPTYIFEDISVWRAYVRGFRLGWSTWGGIFGLGFVLSLLSNVVSFVFVMPWEVCVFVKTLFVQAYAGEETFVGSVAFVILQYIFGVVMWIGSYLIYNLFFISTGYLYSHAAEKLDDMSVGQGIDDFEEMADKSQDDDDLFKV</sequence>
<dbReference type="GeneID" id="302995011"/>
<dbReference type="RefSeq" id="WP_134843269.1">
    <property type="nucleotide sequence ID" value="NZ_SGVY01000014.1"/>
</dbReference>
<evidence type="ECO:0000256" key="1">
    <source>
        <dbReference type="SAM" id="Phobius"/>
    </source>
</evidence>
<feature type="transmembrane region" description="Helical" evidence="1">
    <location>
        <begin position="210"/>
        <end position="235"/>
    </location>
</feature>
<feature type="transmembrane region" description="Helical" evidence="1">
    <location>
        <begin position="72"/>
        <end position="92"/>
    </location>
</feature>
<comment type="caution">
    <text evidence="2">The sequence shown here is derived from an EMBL/GenBank/DDBJ whole genome shotgun (WGS) entry which is preliminary data.</text>
</comment>
<name>A0A4Y8VNJ3_9BACT</name>
<keyword evidence="1" id="KW-0472">Membrane</keyword>
<evidence type="ECO:0000313" key="2">
    <source>
        <dbReference type="EMBL" id="TFH81948.1"/>
    </source>
</evidence>
<dbReference type="EMBL" id="SGVY01000014">
    <property type="protein sequence ID" value="TFH81948.1"/>
    <property type="molecule type" value="Genomic_DNA"/>
</dbReference>
<feature type="transmembrane region" description="Helical" evidence="1">
    <location>
        <begin position="129"/>
        <end position="157"/>
    </location>
</feature>
<evidence type="ECO:0000313" key="3">
    <source>
        <dbReference type="Proteomes" id="UP000297872"/>
    </source>
</evidence>